<organism evidence="2 3">
    <name type="scientific">Roseivirga misakiensis</name>
    <dbReference type="NCBI Taxonomy" id="1563681"/>
    <lineage>
        <taxon>Bacteria</taxon>
        <taxon>Pseudomonadati</taxon>
        <taxon>Bacteroidota</taxon>
        <taxon>Cytophagia</taxon>
        <taxon>Cytophagales</taxon>
        <taxon>Roseivirgaceae</taxon>
        <taxon>Roseivirga</taxon>
    </lineage>
</organism>
<reference evidence="2 3" key="1">
    <citation type="submission" date="2016-08" db="EMBL/GenBank/DDBJ databases">
        <title>Draft genome of Fabibacter sp. strain SK-8.</title>
        <authorList>
            <person name="Wong S.-K."/>
            <person name="Hamasaki K."/>
            <person name="Yoshizawa S."/>
        </authorList>
    </citation>
    <scope>NUCLEOTIDE SEQUENCE [LARGE SCALE GENOMIC DNA]</scope>
    <source>
        <strain evidence="2 3">SK-8</strain>
    </source>
</reference>
<sequence>MNRKSFQICVLLLLFLSACQVNQEVDPSYNTVNDTEIQNSPLLIFEKRINDALALNRQGESVSAAIHERLGSPFMEAFAKFKTNTGFLVGFIPVFRKDSKHTEAIIISTIKEDTPHYTLLERGYLFPYDQWNLSNNELPTLNALANIFISFDKVIFNNNSSLVSEIIGSESSGQKNQAFTLVQPSNDHIEKEWVGTKNCLFTFTGTREDPYQELTNIDCQTTWTWERVPSQPEILDAGGGGGGGTRIINMTRLKNLKGKKPLKEYNTKCSGFQDMWNSYPNQEVFGYITTDGKVIMTDILSENGGSAGGLYEYEGTSYYSYPASQGKPSQSYAGMVKAGPSSNPYYLIPVSASVHTHSPCRSDESNGISHNVGNEDKVFASTHTLIKHYVIGCDAIGEYNGTKNSFFNKKLGNIDETCKKIN</sequence>
<evidence type="ECO:0000313" key="2">
    <source>
        <dbReference type="EMBL" id="OEK06595.1"/>
    </source>
</evidence>
<dbReference type="Proteomes" id="UP000095552">
    <property type="component" value="Unassembled WGS sequence"/>
</dbReference>
<dbReference type="STRING" id="1563681.BFP71_02690"/>
<dbReference type="OrthoDB" id="983136at2"/>
<evidence type="ECO:0008006" key="4">
    <source>
        <dbReference type="Google" id="ProtNLM"/>
    </source>
</evidence>
<dbReference type="RefSeq" id="WP_069833907.1">
    <property type="nucleotide sequence ID" value="NZ_MDGQ01000003.1"/>
</dbReference>
<proteinExistence type="predicted"/>
<comment type="caution">
    <text evidence="2">The sequence shown here is derived from an EMBL/GenBank/DDBJ whole genome shotgun (WGS) entry which is preliminary data.</text>
</comment>
<gene>
    <name evidence="2" type="ORF">BFP71_02690</name>
</gene>
<dbReference type="AlphaFoldDB" id="A0A1E5T5D3"/>
<name>A0A1E5T5D3_9BACT</name>
<dbReference type="PROSITE" id="PS51257">
    <property type="entry name" value="PROKAR_LIPOPROTEIN"/>
    <property type="match status" value="1"/>
</dbReference>
<protein>
    <recommendedName>
        <fullName evidence="4">Lipoprotein</fullName>
    </recommendedName>
</protein>
<evidence type="ECO:0000313" key="3">
    <source>
        <dbReference type="Proteomes" id="UP000095552"/>
    </source>
</evidence>
<keyword evidence="1" id="KW-0732">Signal</keyword>
<accession>A0A1E5T5D3</accession>
<feature type="chain" id="PRO_5009185993" description="Lipoprotein" evidence="1">
    <location>
        <begin position="24"/>
        <end position="422"/>
    </location>
</feature>
<feature type="signal peptide" evidence="1">
    <location>
        <begin position="1"/>
        <end position="23"/>
    </location>
</feature>
<keyword evidence="3" id="KW-1185">Reference proteome</keyword>
<dbReference type="EMBL" id="MDGQ01000003">
    <property type="protein sequence ID" value="OEK06595.1"/>
    <property type="molecule type" value="Genomic_DNA"/>
</dbReference>
<evidence type="ECO:0000256" key="1">
    <source>
        <dbReference type="SAM" id="SignalP"/>
    </source>
</evidence>